<accession>A0ABQ8SXT2</accession>
<evidence type="ECO:0008006" key="5">
    <source>
        <dbReference type="Google" id="ProtNLM"/>
    </source>
</evidence>
<comment type="caution">
    <text evidence="3">The sequence shown here is derived from an EMBL/GenBank/DDBJ whole genome shotgun (WGS) entry which is preliminary data.</text>
</comment>
<protein>
    <recommendedName>
        <fullName evidence="5">Reverse transcriptase</fullName>
    </recommendedName>
</protein>
<proteinExistence type="predicted"/>
<keyword evidence="4" id="KW-1185">Reference proteome</keyword>
<evidence type="ECO:0000313" key="3">
    <source>
        <dbReference type="EMBL" id="KAJ4439034.1"/>
    </source>
</evidence>
<dbReference type="Proteomes" id="UP001148838">
    <property type="component" value="Unassembled WGS sequence"/>
</dbReference>
<feature type="region of interest" description="Disordered" evidence="2">
    <location>
        <begin position="382"/>
        <end position="407"/>
    </location>
</feature>
<organism evidence="3 4">
    <name type="scientific">Periplaneta americana</name>
    <name type="common">American cockroach</name>
    <name type="synonym">Blatta americana</name>
    <dbReference type="NCBI Taxonomy" id="6978"/>
    <lineage>
        <taxon>Eukaryota</taxon>
        <taxon>Metazoa</taxon>
        <taxon>Ecdysozoa</taxon>
        <taxon>Arthropoda</taxon>
        <taxon>Hexapoda</taxon>
        <taxon>Insecta</taxon>
        <taxon>Pterygota</taxon>
        <taxon>Neoptera</taxon>
        <taxon>Polyneoptera</taxon>
        <taxon>Dictyoptera</taxon>
        <taxon>Blattodea</taxon>
        <taxon>Blattoidea</taxon>
        <taxon>Blattidae</taxon>
        <taxon>Blattinae</taxon>
        <taxon>Periplaneta</taxon>
    </lineage>
</organism>
<evidence type="ECO:0000256" key="2">
    <source>
        <dbReference type="SAM" id="MobiDB-lite"/>
    </source>
</evidence>
<sequence length="407" mass="46108">MCKVAQVLEDVPVGEIDGVCVCDIPLFKYARLTSCDVERSFSQYKSFRDNQHSFVMENLEMTFVVYCNSRPTTSIQVWMLVQLPRFLHESLSSVRPVYVIDVYKLTPSNGPKERSRRARDLTAASDNLSAIEFRPGPRVGPDDQVIIAQCREDAKFMVRKLLEAFEAGGLKVNMSKTEYLVIGGDGQNIKLPQGIIKIVKEFKYLGSVLHETGNCKADIDYRIMQGRGAIKMLNGVLWSRTIIMQTKNIILEVIVESILTYGAEGWSLSEGQKSKIQAVEMDGIRRGARISRLEKRRNEDVRRIMNMEESAIARIENRQLQWYGHIRRMDEGRWPNVLLQWSPAGDNAGEKSPESNTECYPAFAHIGLRENPGKNLKQVTCPDRESNPGHLVSRPDALTVTGVDKKR</sequence>
<reference evidence="3 4" key="1">
    <citation type="journal article" date="2022" name="Allergy">
        <title>Genome assembly and annotation of Periplaneta americana reveal a comprehensive cockroach allergen profile.</title>
        <authorList>
            <person name="Wang L."/>
            <person name="Xiong Q."/>
            <person name="Saelim N."/>
            <person name="Wang L."/>
            <person name="Nong W."/>
            <person name="Wan A.T."/>
            <person name="Shi M."/>
            <person name="Liu X."/>
            <person name="Cao Q."/>
            <person name="Hui J.H.L."/>
            <person name="Sookrung N."/>
            <person name="Leung T.F."/>
            <person name="Tungtrongchitr A."/>
            <person name="Tsui S.K.W."/>
        </authorList>
    </citation>
    <scope>NUCLEOTIDE SEQUENCE [LARGE SCALE GENOMIC DNA]</scope>
    <source>
        <strain evidence="3">PWHHKU_190912</strain>
    </source>
</reference>
<dbReference type="EMBL" id="JAJSOF020000019">
    <property type="protein sequence ID" value="KAJ4439034.1"/>
    <property type="molecule type" value="Genomic_DNA"/>
</dbReference>
<keyword evidence="1" id="KW-0175">Coiled coil</keyword>
<dbReference type="PANTHER" id="PTHR47027:SF25">
    <property type="entry name" value="REVERSE TRANSCRIPTASE DOMAIN-CONTAINING PROTEIN"/>
    <property type="match status" value="1"/>
</dbReference>
<evidence type="ECO:0000313" key="4">
    <source>
        <dbReference type="Proteomes" id="UP001148838"/>
    </source>
</evidence>
<name>A0ABQ8SXT2_PERAM</name>
<evidence type="ECO:0000256" key="1">
    <source>
        <dbReference type="SAM" id="Coils"/>
    </source>
</evidence>
<gene>
    <name evidence="3" type="ORF">ANN_14990</name>
</gene>
<feature type="coiled-coil region" evidence="1">
    <location>
        <begin position="290"/>
        <end position="318"/>
    </location>
</feature>
<dbReference type="PANTHER" id="PTHR47027">
    <property type="entry name" value="REVERSE TRANSCRIPTASE DOMAIN-CONTAINING PROTEIN"/>
    <property type="match status" value="1"/>
</dbReference>